<keyword evidence="2" id="KW-1185">Reference proteome</keyword>
<reference evidence="1 2" key="1">
    <citation type="submission" date="2020-09" db="EMBL/GenBank/DDBJ databases">
        <title>De no assembly of potato wild relative species, Solanum commersonii.</title>
        <authorList>
            <person name="Cho K."/>
        </authorList>
    </citation>
    <scope>NUCLEOTIDE SEQUENCE [LARGE SCALE GENOMIC DNA]</scope>
    <source>
        <strain evidence="1">LZ3.2</strain>
        <tissue evidence="1">Leaf</tissue>
    </source>
</reference>
<sequence>MQKVNKKDRDGGKKESCLNSGSIYRGIGAWCNTRISGISAWSHFRSGRSTRGCQRCLHRYIYHVLLSLRKALVRSLIINLKHLLICLSLRLEISYLLVRTSSSVVAGGITDSTGTPGISTIPKIIDLLWTLAGPHLSSAQQQRPLEPSLLWWPFFHSRTPIS</sequence>
<accession>A0A9J5ZBF9</accession>
<gene>
    <name evidence="1" type="ORF">H5410_021251</name>
</gene>
<dbReference type="AlphaFoldDB" id="A0A9J5ZBF9"/>
<proteinExistence type="predicted"/>
<name>A0A9J5ZBF9_SOLCO</name>
<dbReference type="Proteomes" id="UP000824120">
    <property type="component" value="Chromosome 4"/>
</dbReference>
<evidence type="ECO:0000313" key="1">
    <source>
        <dbReference type="EMBL" id="KAG5609970.1"/>
    </source>
</evidence>
<protein>
    <submittedName>
        <fullName evidence="1">Uncharacterized protein</fullName>
    </submittedName>
</protein>
<comment type="caution">
    <text evidence="1">The sequence shown here is derived from an EMBL/GenBank/DDBJ whole genome shotgun (WGS) entry which is preliminary data.</text>
</comment>
<dbReference type="EMBL" id="JACXVP010000004">
    <property type="protein sequence ID" value="KAG5609970.1"/>
    <property type="molecule type" value="Genomic_DNA"/>
</dbReference>
<evidence type="ECO:0000313" key="2">
    <source>
        <dbReference type="Proteomes" id="UP000824120"/>
    </source>
</evidence>
<organism evidence="1 2">
    <name type="scientific">Solanum commersonii</name>
    <name type="common">Commerson's wild potato</name>
    <name type="synonym">Commerson's nightshade</name>
    <dbReference type="NCBI Taxonomy" id="4109"/>
    <lineage>
        <taxon>Eukaryota</taxon>
        <taxon>Viridiplantae</taxon>
        <taxon>Streptophyta</taxon>
        <taxon>Embryophyta</taxon>
        <taxon>Tracheophyta</taxon>
        <taxon>Spermatophyta</taxon>
        <taxon>Magnoliopsida</taxon>
        <taxon>eudicotyledons</taxon>
        <taxon>Gunneridae</taxon>
        <taxon>Pentapetalae</taxon>
        <taxon>asterids</taxon>
        <taxon>lamiids</taxon>
        <taxon>Solanales</taxon>
        <taxon>Solanaceae</taxon>
        <taxon>Solanoideae</taxon>
        <taxon>Solaneae</taxon>
        <taxon>Solanum</taxon>
    </lineage>
</organism>